<reference evidence="2" key="1">
    <citation type="submission" date="2017-02" db="EMBL/GenBank/DDBJ databases">
        <title>Delving into the versatile metabolic prowess of the omnipresent phylum Bacteroidetes.</title>
        <authorList>
            <person name="Nobu M.K."/>
            <person name="Mei R."/>
            <person name="Narihiro T."/>
            <person name="Kuroda K."/>
            <person name="Liu W.-T."/>
        </authorList>
    </citation>
    <scope>NUCLEOTIDE SEQUENCE</scope>
    <source>
        <strain evidence="2">ADurb.Bin160</strain>
    </source>
</reference>
<organism evidence="2">
    <name type="scientific">candidate division CPR1 bacterium ADurb.Bin160</name>
    <dbReference type="NCBI Taxonomy" id="1852826"/>
    <lineage>
        <taxon>Bacteria</taxon>
        <taxon>candidate division CPR1</taxon>
    </lineage>
</organism>
<gene>
    <name evidence="2" type="ORF">BWY04_00583</name>
</gene>
<dbReference type="AlphaFoldDB" id="A0A1V5ZNR5"/>
<comment type="caution">
    <text evidence="2">The sequence shown here is derived from an EMBL/GenBank/DDBJ whole genome shotgun (WGS) entry which is preliminary data.</text>
</comment>
<protein>
    <submittedName>
        <fullName evidence="2">Uncharacterized protein</fullName>
    </submittedName>
</protein>
<evidence type="ECO:0000256" key="1">
    <source>
        <dbReference type="SAM" id="MobiDB-lite"/>
    </source>
</evidence>
<feature type="region of interest" description="Disordered" evidence="1">
    <location>
        <begin position="39"/>
        <end position="60"/>
    </location>
</feature>
<sequence>MINEQIQKLDKDVEQLTKIDDIRDNPELLKSEVDNLLNRFDANKKRPRAPKTSENKHSKHRFEKVIKDDISSLKSIKRELNRYTYTTNMDYFADYVDTMK</sequence>
<dbReference type="Proteomes" id="UP000485621">
    <property type="component" value="Unassembled WGS sequence"/>
</dbReference>
<name>A0A1V5ZNR5_9BACT</name>
<accession>A0A1V5ZNR5</accession>
<evidence type="ECO:0000313" key="2">
    <source>
        <dbReference type="EMBL" id="OQB41873.1"/>
    </source>
</evidence>
<proteinExistence type="predicted"/>
<dbReference type="EMBL" id="MWDB01000009">
    <property type="protein sequence ID" value="OQB41873.1"/>
    <property type="molecule type" value="Genomic_DNA"/>
</dbReference>